<evidence type="ECO:0000313" key="2">
    <source>
        <dbReference type="EMBL" id="EDM29140.1"/>
    </source>
</evidence>
<organism evidence="2 3">
    <name type="scientific">Lentisphaera araneosa HTCC2155</name>
    <dbReference type="NCBI Taxonomy" id="313628"/>
    <lineage>
        <taxon>Bacteria</taxon>
        <taxon>Pseudomonadati</taxon>
        <taxon>Lentisphaerota</taxon>
        <taxon>Lentisphaeria</taxon>
        <taxon>Lentisphaerales</taxon>
        <taxon>Lentisphaeraceae</taxon>
        <taxon>Lentisphaera</taxon>
    </lineage>
</organism>
<keyword evidence="1" id="KW-0472">Membrane</keyword>
<protein>
    <submittedName>
        <fullName evidence="2">Uncharacterized protein</fullName>
    </submittedName>
</protein>
<feature type="transmembrane region" description="Helical" evidence="1">
    <location>
        <begin position="6"/>
        <end position="26"/>
    </location>
</feature>
<evidence type="ECO:0000256" key="1">
    <source>
        <dbReference type="SAM" id="Phobius"/>
    </source>
</evidence>
<keyword evidence="1" id="KW-1133">Transmembrane helix</keyword>
<keyword evidence="1" id="KW-0812">Transmembrane</keyword>
<dbReference type="AlphaFoldDB" id="A6DG23"/>
<comment type="caution">
    <text evidence="2">The sequence shown here is derived from an EMBL/GenBank/DDBJ whole genome shotgun (WGS) entry which is preliminary data.</text>
</comment>
<name>A6DG23_9BACT</name>
<proteinExistence type="predicted"/>
<sequence length="41" mass="4833">MGFGPVLIVFSFTLINQIKLVVLLKIRKFMIPIRRVILYIE</sequence>
<accession>A6DG23</accession>
<keyword evidence="3" id="KW-1185">Reference proteome</keyword>
<reference evidence="2 3" key="1">
    <citation type="journal article" date="2010" name="J. Bacteriol.">
        <title>Genome sequence of Lentisphaera araneosa HTCC2155T, the type species of the order Lentisphaerales in the phylum Lentisphaerae.</title>
        <authorList>
            <person name="Thrash J.C."/>
            <person name="Cho J.C."/>
            <person name="Vergin K.L."/>
            <person name="Morris R.M."/>
            <person name="Giovannoni S.J."/>
        </authorList>
    </citation>
    <scope>NUCLEOTIDE SEQUENCE [LARGE SCALE GENOMIC DNA]</scope>
    <source>
        <strain evidence="2 3">HTCC2155</strain>
    </source>
</reference>
<dbReference type="EMBL" id="ABCK01000002">
    <property type="protein sequence ID" value="EDM29140.1"/>
    <property type="molecule type" value="Genomic_DNA"/>
</dbReference>
<dbReference type="Proteomes" id="UP000004947">
    <property type="component" value="Unassembled WGS sequence"/>
</dbReference>
<evidence type="ECO:0000313" key="3">
    <source>
        <dbReference type="Proteomes" id="UP000004947"/>
    </source>
</evidence>
<dbReference type="STRING" id="313628.LNTAR_22159"/>
<gene>
    <name evidence="2" type="ORF">LNTAR_22159</name>
</gene>